<evidence type="ECO:0000256" key="2">
    <source>
        <dbReference type="ARBA" id="ARBA00022801"/>
    </source>
</evidence>
<dbReference type="SUPFAM" id="SSF52788">
    <property type="entry name" value="Phosphotyrosine protein phosphatases I"/>
    <property type="match status" value="1"/>
</dbReference>
<dbReference type="Gene3D" id="3.40.50.2300">
    <property type="match status" value="1"/>
</dbReference>
<keyword evidence="7" id="KW-1185">Reference proteome</keyword>
<feature type="active site" description="Nucleophile" evidence="4">
    <location>
        <position position="8"/>
    </location>
</feature>
<gene>
    <name evidence="6" type="ORF">D1970_19215</name>
</gene>
<dbReference type="Pfam" id="PF01451">
    <property type="entry name" value="LMWPc"/>
    <property type="match status" value="1"/>
</dbReference>
<dbReference type="PANTHER" id="PTHR11717:SF31">
    <property type="entry name" value="LOW MOLECULAR WEIGHT PROTEIN-TYROSINE-PHOSPHATASE ETP-RELATED"/>
    <property type="match status" value="1"/>
</dbReference>
<dbReference type="InterPro" id="IPR036196">
    <property type="entry name" value="Ptyr_pPase_sf"/>
</dbReference>
<dbReference type="GO" id="GO:0004725">
    <property type="term" value="F:protein tyrosine phosphatase activity"/>
    <property type="evidence" value="ECO:0007669"/>
    <property type="project" value="InterPro"/>
</dbReference>
<dbReference type="CDD" id="cd16344">
    <property type="entry name" value="LMWPAP"/>
    <property type="match status" value="1"/>
</dbReference>
<sequence>MARILFVCTGNTCRSPMAEALLANKGIPGVEVRSAGVFAANGSDASLHAKKVMEENNLSLSHRSSLLTESEVGWATLILTMTESHKGAVLSYFPDAAGKIYTLKEFAGEQEGLDIADPFGGNVGLYRESFKEIAEAIEKSLEYLKD</sequence>
<feature type="active site" evidence="4">
    <location>
        <position position="14"/>
    </location>
</feature>
<dbReference type="EMBL" id="QWVT01000038">
    <property type="protein sequence ID" value="RID82394.1"/>
    <property type="molecule type" value="Genomic_DNA"/>
</dbReference>
<proteinExistence type="inferred from homology"/>
<comment type="similarity">
    <text evidence="1">Belongs to the low molecular weight phosphotyrosine protein phosphatase family.</text>
</comment>
<dbReference type="SMART" id="SM00226">
    <property type="entry name" value="LMWPc"/>
    <property type="match status" value="1"/>
</dbReference>
<evidence type="ECO:0000256" key="1">
    <source>
        <dbReference type="ARBA" id="ARBA00011063"/>
    </source>
</evidence>
<evidence type="ECO:0000313" key="7">
    <source>
        <dbReference type="Proteomes" id="UP000265816"/>
    </source>
</evidence>
<dbReference type="OrthoDB" id="9784339at2"/>
<protein>
    <submittedName>
        <fullName evidence="6">Low molecular weight protein arginine phosphatase</fullName>
    </submittedName>
</protein>
<dbReference type="AlphaFoldDB" id="A0A398AZC4"/>
<organism evidence="6 7">
    <name type="scientific">Mesobacillus zeae</name>
    <dbReference type="NCBI Taxonomy" id="1917180"/>
    <lineage>
        <taxon>Bacteria</taxon>
        <taxon>Bacillati</taxon>
        <taxon>Bacillota</taxon>
        <taxon>Bacilli</taxon>
        <taxon>Bacillales</taxon>
        <taxon>Bacillaceae</taxon>
        <taxon>Mesobacillus</taxon>
    </lineage>
</organism>
<dbReference type="PRINTS" id="PR00719">
    <property type="entry name" value="LMWPTPASE"/>
</dbReference>
<dbReference type="PANTHER" id="PTHR11717">
    <property type="entry name" value="LOW MOLECULAR WEIGHT PROTEIN TYROSINE PHOSPHATASE"/>
    <property type="match status" value="1"/>
</dbReference>
<feature type="active site" description="Proton donor" evidence="4">
    <location>
        <position position="117"/>
    </location>
</feature>
<name>A0A398AZC4_9BACI</name>
<evidence type="ECO:0000313" key="6">
    <source>
        <dbReference type="EMBL" id="RID82394.1"/>
    </source>
</evidence>
<reference evidence="6 7" key="1">
    <citation type="submission" date="2018-08" db="EMBL/GenBank/DDBJ databases">
        <title>Bacillus jemisoniae sp. nov., Bacillus chryseoplanitiae sp. nov., Bacillus resnikiae sp. nov., and Bacillus frankliniae sp. nov., isolated from Viking spacecraft and associated surfaces.</title>
        <authorList>
            <person name="Seuylemezian A."/>
            <person name="Vaishampayan P."/>
        </authorList>
    </citation>
    <scope>NUCLEOTIDE SEQUENCE [LARGE SCALE GENOMIC DNA]</scope>
    <source>
        <strain evidence="6 7">JJ-247</strain>
    </source>
</reference>
<dbReference type="InterPro" id="IPR050438">
    <property type="entry name" value="LMW_PTPase"/>
</dbReference>
<dbReference type="RefSeq" id="WP_119114478.1">
    <property type="nucleotide sequence ID" value="NZ_CBCSEO010000006.1"/>
</dbReference>
<comment type="caution">
    <text evidence="6">The sequence shown here is derived from an EMBL/GenBank/DDBJ whole genome shotgun (WGS) entry which is preliminary data.</text>
</comment>
<dbReference type="InterPro" id="IPR017867">
    <property type="entry name" value="Tyr_phospatase_low_mol_wt"/>
</dbReference>
<feature type="domain" description="Phosphotyrosine protein phosphatase I" evidence="5">
    <location>
        <begin position="2"/>
        <end position="143"/>
    </location>
</feature>
<accession>A0A398AZC4</accession>
<dbReference type="InterPro" id="IPR023485">
    <property type="entry name" value="Ptyr_pPase"/>
</dbReference>
<evidence type="ECO:0000256" key="3">
    <source>
        <dbReference type="ARBA" id="ARBA00022912"/>
    </source>
</evidence>
<dbReference type="Proteomes" id="UP000265816">
    <property type="component" value="Unassembled WGS sequence"/>
</dbReference>
<evidence type="ECO:0000256" key="4">
    <source>
        <dbReference type="PIRSR" id="PIRSR617867-1"/>
    </source>
</evidence>
<keyword evidence="3" id="KW-0904">Protein phosphatase</keyword>
<evidence type="ECO:0000259" key="5">
    <source>
        <dbReference type="SMART" id="SM00226"/>
    </source>
</evidence>
<keyword evidence="2" id="KW-0378">Hydrolase</keyword>